<feature type="coiled-coil region" evidence="1">
    <location>
        <begin position="75"/>
        <end position="109"/>
    </location>
</feature>
<feature type="domain" description="Peptidoglycan binding-like" evidence="2">
    <location>
        <begin position="193"/>
        <end position="251"/>
    </location>
</feature>
<dbReference type="InterPro" id="IPR036366">
    <property type="entry name" value="PGBDSf"/>
</dbReference>
<proteinExistence type="predicted"/>
<dbReference type="Gene3D" id="1.10.101.10">
    <property type="entry name" value="PGBD-like superfamily/PGBD"/>
    <property type="match status" value="1"/>
</dbReference>
<sequence length="414" mass="47116">MASSSLPLSLPFPLRSRSSTTRSLPFRCSPLFPSLPSSIICFSTQNPSGYDREEVRWLREEQRWIREEQRWIREEQRWIRERESLLREISDLQLKIESLESRNSQLGSSVPDTVSSIAALLQVLKEKNRISESGLSATPMVLENTRELVVEEEEVELVEEEEKRVIIAEEKVRVSEPDLKKEKRRTLKVGSEGDDVQALQEALLKLGFYSGEEDMEFSSFSSGTARAVKTWQASLGVREDGVMTAELLQRLFMDEDTETDKDEANTVKQEEAGNGAVFTSVTQVPEKKQSIIKDQSDGEVDVTQNRVFLLGENRWEDPSRLIGRNKPVDRSKSTNTKTRCITCRGEGRLMCLECDGTGEPNIEPQFMEWVGEDTKCPYCEGLGYTICDVCDGRCMKKLELEGTQKASEFVRKML</sequence>
<evidence type="ECO:0000313" key="3">
    <source>
        <dbReference type="EMBL" id="EOA16725.1"/>
    </source>
</evidence>
<dbReference type="STRING" id="81985.R0GWM4"/>
<protein>
    <recommendedName>
        <fullName evidence="2">Peptidoglycan binding-like domain-containing protein</fullName>
    </recommendedName>
</protein>
<keyword evidence="4" id="KW-1185">Reference proteome</keyword>
<dbReference type="GO" id="GO:0009658">
    <property type="term" value="P:chloroplast organization"/>
    <property type="evidence" value="ECO:0007669"/>
    <property type="project" value="TreeGrafter"/>
</dbReference>
<name>R0GWM4_9BRAS</name>
<dbReference type="SUPFAM" id="SSF47090">
    <property type="entry name" value="PGBD-like"/>
    <property type="match status" value="1"/>
</dbReference>
<dbReference type="eggNOG" id="ENOG502QRN0">
    <property type="taxonomic scope" value="Eukaryota"/>
</dbReference>
<evidence type="ECO:0000259" key="2">
    <source>
        <dbReference type="Pfam" id="PF01471"/>
    </source>
</evidence>
<dbReference type="InterPro" id="IPR036365">
    <property type="entry name" value="PGBD-like_sf"/>
</dbReference>
<gene>
    <name evidence="3" type="ORF">CARUB_v10004928mg</name>
</gene>
<dbReference type="InterPro" id="IPR036410">
    <property type="entry name" value="HSP_DnaJ_Cys-rich_dom_sf"/>
</dbReference>
<dbReference type="GO" id="GO:0003756">
    <property type="term" value="F:protein disulfide isomerase activity"/>
    <property type="evidence" value="ECO:0007669"/>
    <property type="project" value="TreeGrafter"/>
</dbReference>
<dbReference type="SUPFAM" id="SSF57938">
    <property type="entry name" value="DnaJ/Hsp40 cysteine-rich domain"/>
    <property type="match status" value="1"/>
</dbReference>
<dbReference type="InterPro" id="IPR002477">
    <property type="entry name" value="Peptidoglycan-bd-like"/>
</dbReference>
<dbReference type="EMBL" id="KB870811">
    <property type="protein sequence ID" value="EOA16725.1"/>
    <property type="molecule type" value="Genomic_DNA"/>
</dbReference>
<evidence type="ECO:0000313" key="4">
    <source>
        <dbReference type="Proteomes" id="UP000029121"/>
    </source>
</evidence>
<dbReference type="PANTHER" id="PTHR15852">
    <property type="entry name" value="PLASTID TRANSCRIPTIONALLY ACTIVE PROTEIN"/>
    <property type="match status" value="1"/>
</dbReference>
<accession>R0GWM4</accession>
<evidence type="ECO:0000256" key="1">
    <source>
        <dbReference type="SAM" id="Coils"/>
    </source>
</evidence>
<reference evidence="4" key="1">
    <citation type="journal article" date="2013" name="Nat. Genet.">
        <title>The Capsella rubella genome and the genomic consequences of rapid mating system evolution.</title>
        <authorList>
            <person name="Slotte T."/>
            <person name="Hazzouri K.M."/>
            <person name="Agren J.A."/>
            <person name="Koenig D."/>
            <person name="Maumus F."/>
            <person name="Guo Y.L."/>
            <person name="Steige K."/>
            <person name="Platts A.E."/>
            <person name="Escobar J.S."/>
            <person name="Newman L.K."/>
            <person name="Wang W."/>
            <person name="Mandakova T."/>
            <person name="Vello E."/>
            <person name="Smith L.M."/>
            <person name="Henz S.R."/>
            <person name="Steffen J."/>
            <person name="Takuno S."/>
            <person name="Brandvain Y."/>
            <person name="Coop G."/>
            <person name="Andolfatto P."/>
            <person name="Hu T.T."/>
            <person name="Blanchette M."/>
            <person name="Clark R.M."/>
            <person name="Quesneville H."/>
            <person name="Nordborg M."/>
            <person name="Gaut B.S."/>
            <person name="Lysak M.A."/>
            <person name="Jenkins J."/>
            <person name="Grimwood J."/>
            <person name="Chapman J."/>
            <person name="Prochnik S."/>
            <person name="Shu S."/>
            <person name="Rokhsar D."/>
            <person name="Schmutz J."/>
            <person name="Weigel D."/>
            <person name="Wright S.I."/>
        </authorList>
    </citation>
    <scope>NUCLEOTIDE SEQUENCE [LARGE SCALE GENOMIC DNA]</scope>
    <source>
        <strain evidence="4">cv. Monte Gargano</strain>
    </source>
</reference>
<keyword evidence="1" id="KW-0175">Coiled coil</keyword>
<dbReference type="AlphaFoldDB" id="R0GWM4"/>
<dbReference type="Proteomes" id="UP000029121">
    <property type="component" value="Unassembled WGS sequence"/>
</dbReference>
<dbReference type="GO" id="GO:0009507">
    <property type="term" value="C:chloroplast"/>
    <property type="evidence" value="ECO:0007669"/>
    <property type="project" value="TreeGrafter"/>
</dbReference>
<dbReference type="PANTHER" id="PTHR15852:SF16">
    <property type="entry name" value="PROTEIN DISULFIDE ISOMERASE PTAC5, CHLOROPLASTIC"/>
    <property type="match status" value="1"/>
</dbReference>
<feature type="coiled-coil region" evidence="1">
    <location>
        <begin position="141"/>
        <end position="170"/>
    </location>
</feature>
<dbReference type="Pfam" id="PF01471">
    <property type="entry name" value="PG_binding_1"/>
    <property type="match status" value="1"/>
</dbReference>
<organism evidence="3 4">
    <name type="scientific">Capsella rubella</name>
    <dbReference type="NCBI Taxonomy" id="81985"/>
    <lineage>
        <taxon>Eukaryota</taxon>
        <taxon>Viridiplantae</taxon>
        <taxon>Streptophyta</taxon>
        <taxon>Embryophyta</taxon>
        <taxon>Tracheophyta</taxon>
        <taxon>Spermatophyta</taxon>
        <taxon>Magnoliopsida</taxon>
        <taxon>eudicotyledons</taxon>
        <taxon>Gunneridae</taxon>
        <taxon>Pentapetalae</taxon>
        <taxon>rosids</taxon>
        <taxon>malvids</taxon>
        <taxon>Brassicales</taxon>
        <taxon>Brassicaceae</taxon>
        <taxon>Camelineae</taxon>
        <taxon>Capsella</taxon>
    </lineage>
</organism>